<dbReference type="Proteomes" id="UP000190626">
    <property type="component" value="Unassembled WGS sequence"/>
</dbReference>
<organism evidence="1 2">
    <name type="scientific">Paenibacillus ferrarius</name>
    <dbReference type="NCBI Taxonomy" id="1469647"/>
    <lineage>
        <taxon>Bacteria</taxon>
        <taxon>Bacillati</taxon>
        <taxon>Bacillota</taxon>
        <taxon>Bacilli</taxon>
        <taxon>Bacillales</taxon>
        <taxon>Paenibacillaceae</taxon>
        <taxon>Paenibacillus</taxon>
    </lineage>
</organism>
<dbReference type="STRING" id="1469647.BC351_16070"/>
<dbReference type="AlphaFoldDB" id="A0A1V4HQM2"/>
<evidence type="ECO:0000313" key="2">
    <source>
        <dbReference type="Proteomes" id="UP000190626"/>
    </source>
</evidence>
<proteinExistence type="predicted"/>
<accession>A0A1V4HQM2</accession>
<name>A0A1V4HQM2_9BACL</name>
<dbReference type="EMBL" id="MBTG01000003">
    <property type="protein sequence ID" value="OPH60716.1"/>
    <property type="molecule type" value="Genomic_DNA"/>
</dbReference>
<reference evidence="2" key="1">
    <citation type="submission" date="2016-07" db="EMBL/GenBank/DDBJ databases">
        <authorList>
            <person name="Florea S."/>
            <person name="Webb J.S."/>
            <person name="Jaromczyk J."/>
            <person name="Schardl C.L."/>
        </authorList>
    </citation>
    <scope>NUCLEOTIDE SEQUENCE [LARGE SCALE GENOMIC DNA]</scope>
    <source>
        <strain evidence="2">CY1</strain>
    </source>
</reference>
<dbReference type="OrthoDB" id="2756463at2"/>
<evidence type="ECO:0000313" key="1">
    <source>
        <dbReference type="EMBL" id="OPH60716.1"/>
    </source>
</evidence>
<comment type="caution">
    <text evidence="1">The sequence shown here is derived from an EMBL/GenBank/DDBJ whole genome shotgun (WGS) entry which is preliminary data.</text>
</comment>
<sequence length="553" mass="63407">MTHVTNLQQRQVEIITKIAAKAYQQPLLNSGFLFQQDVRDNFYYASYLFAASQDQTIPFEGDREQAKSKAEGVLLLLLELQDQQPESATYGHWPLNLFPSPKEASKNTLPVELMGSLMVIFYQRYAHEMSSSLRSSFDTTFNHIYQSNFYRKPLTAYNHHEAKYTAAKLIFGQLYEDKALLEDGFQSLRSTLERIKAVGMVEYSALPWFWHWVQAFTCAWELMKDEAIQTTLAEMLDYLWNVRATYYLGGAWAGAHSRIWPHDMPKDTNVLHDYVQFGDFSLPDHMPRTEYAGFLTYEASEAIKAKALNRLVPTEVTRQVPKQVGQGLHEDDVLHSYLYLTESFAVGGMYERIAEFDNEQHRWDVCLPLSATPGINHAYFFHPGNKFGEGDLRHQSEYVEVLFHRNVIMASYQIPEDQSNQIIGCLPVGEWVEETSGLFGLCGQVYMAVHMDQPFQREVGQDRNVVTSKGNKNAIVIECMDKLTAQAKGIVNLQQFASRMNTKQPDYQTSKEAFNLTYTNMSEEILVLRCGPDREITRLVNDQPVDLTTYTVA</sequence>
<keyword evidence="2" id="KW-1185">Reference proteome</keyword>
<gene>
    <name evidence="1" type="ORF">BC351_16070</name>
</gene>
<protein>
    <submittedName>
        <fullName evidence="1">Uncharacterized protein</fullName>
    </submittedName>
</protein>